<proteinExistence type="predicted"/>
<gene>
    <name evidence="2" type="ORF">EU508_15700</name>
</gene>
<evidence type="ECO:0000256" key="1">
    <source>
        <dbReference type="SAM" id="SignalP"/>
    </source>
</evidence>
<keyword evidence="1" id="KW-0732">Signal</keyword>
<dbReference type="EMBL" id="SEUK01000053">
    <property type="protein sequence ID" value="KAA1158043.1"/>
    <property type="molecule type" value="Genomic_DNA"/>
</dbReference>
<feature type="chain" id="PRO_5044496880" description="Lipoprotein" evidence="1">
    <location>
        <begin position="21"/>
        <end position="110"/>
    </location>
</feature>
<accession>A0AB73BE24</accession>
<evidence type="ECO:0008006" key="4">
    <source>
        <dbReference type="Google" id="ProtNLM"/>
    </source>
</evidence>
<evidence type="ECO:0000313" key="3">
    <source>
        <dbReference type="Proteomes" id="UP000324162"/>
    </source>
</evidence>
<dbReference type="Proteomes" id="UP000324162">
    <property type="component" value="Unassembled WGS sequence"/>
</dbReference>
<comment type="caution">
    <text evidence="2">The sequence shown here is derived from an EMBL/GenBank/DDBJ whole genome shotgun (WGS) entry which is preliminary data.</text>
</comment>
<dbReference type="RefSeq" id="WP_149614835.1">
    <property type="nucleotide sequence ID" value="NZ_SEUK01000053.1"/>
</dbReference>
<reference evidence="2 3" key="1">
    <citation type="submission" date="2019-01" db="EMBL/GenBank/DDBJ databases">
        <title>Genome sequences of marine Pseudoalteromonas species.</title>
        <authorList>
            <person name="Boraston A.B."/>
            <person name="Hehemann J.-H."/>
            <person name="Vickers C.J."/>
            <person name="Salama-Alber O."/>
            <person name="Abe K."/>
            <person name="Hettle A.J."/>
        </authorList>
    </citation>
    <scope>NUCLEOTIDE SEQUENCE [LARGE SCALE GENOMIC DNA]</scope>
    <source>
        <strain evidence="2 3">PS42</strain>
    </source>
</reference>
<organism evidence="2 3">
    <name type="scientific">Pseudoalteromonas fuliginea</name>
    <dbReference type="NCBI Taxonomy" id="1872678"/>
    <lineage>
        <taxon>Bacteria</taxon>
        <taxon>Pseudomonadati</taxon>
        <taxon>Pseudomonadota</taxon>
        <taxon>Gammaproteobacteria</taxon>
        <taxon>Alteromonadales</taxon>
        <taxon>Pseudoalteromonadaceae</taxon>
        <taxon>Pseudoalteromonas</taxon>
    </lineage>
</organism>
<sequence length="110" mass="11887">MRILVIVVFLQSLLGCTAVGVFLDCTARCPSSSTSLGNTVEDGLSFSKMGYAVDSAIVEFVKDESNPKQTCRQVTKSLKECVDVEGSNLHTNESHSKQLKTDDEIISVGQ</sequence>
<name>A0AB73BE24_9GAMM</name>
<dbReference type="PROSITE" id="PS51257">
    <property type="entry name" value="PROKAR_LIPOPROTEIN"/>
    <property type="match status" value="1"/>
</dbReference>
<dbReference type="AlphaFoldDB" id="A0AB73BE24"/>
<protein>
    <recommendedName>
        <fullName evidence="4">Lipoprotein</fullName>
    </recommendedName>
</protein>
<evidence type="ECO:0000313" key="2">
    <source>
        <dbReference type="EMBL" id="KAA1158043.1"/>
    </source>
</evidence>
<feature type="signal peptide" evidence="1">
    <location>
        <begin position="1"/>
        <end position="20"/>
    </location>
</feature>